<organism evidence="6 7">
    <name type="scientific">Tetradesmus obliquus</name>
    <name type="common">Green alga</name>
    <name type="synonym">Acutodesmus obliquus</name>
    <dbReference type="NCBI Taxonomy" id="3088"/>
    <lineage>
        <taxon>Eukaryota</taxon>
        <taxon>Viridiplantae</taxon>
        <taxon>Chlorophyta</taxon>
        <taxon>core chlorophytes</taxon>
        <taxon>Chlorophyceae</taxon>
        <taxon>CS clade</taxon>
        <taxon>Sphaeropleales</taxon>
        <taxon>Scenedesmaceae</taxon>
        <taxon>Tetradesmus</taxon>
    </lineage>
</organism>
<dbReference type="InterPro" id="IPR001173">
    <property type="entry name" value="Glyco_trans_2-like"/>
</dbReference>
<sequence>MLLLLNDAADPGFPSFPVLRATEHLRLFGRLLPDCFLNQGGDPYLAALYRRWPGRLAMLPEVTVINKVGGVQRSDQQYSEPRYSRHSIGKEVMLQQLKRGTAVLQAAGFGSTAVPETARTPEHYRQQQQRQQQQQQPPAKQIAPAGPAAAGCDSGSNHDHEGPAAASKFNSAAAACNSQNPAGNSPPGCRKCSNACSQHTSAAAAAAAAATPHTYAQCANGCAASSSSSSGSSSSSSSSGGRQLAVDVLVPTARLDLDLLQGIADAVLSPAPAGCDLSLILVVDRAAADISSEQRDWLQQLQCRWLHKVRVRLNGTNAGASATRNRALQESLADYVILWDDDIRPTQDPGCLAAYVRAMQQHPEALGFAGPSYVPRCPSSLWACALHMSDCLFFWDAAADWKVADVLPWAVTANVALVNCAEEFDLRFPKTGGGEDIDYCLRVAGGRLLPVPQVRCWFEVGVMGGGE</sequence>
<evidence type="ECO:0000313" key="6">
    <source>
        <dbReference type="EMBL" id="SZX63039.1"/>
    </source>
</evidence>
<dbReference type="Pfam" id="PF00535">
    <property type="entry name" value="Glycos_transf_2"/>
    <property type="match status" value="1"/>
</dbReference>
<evidence type="ECO:0000256" key="4">
    <source>
        <dbReference type="SAM" id="MobiDB-lite"/>
    </source>
</evidence>
<feature type="compositionally biased region" description="Low complexity" evidence="4">
    <location>
        <begin position="126"/>
        <end position="150"/>
    </location>
</feature>
<evidence type="ECO:0000256" key="1">
    <source>
        <dbReference type="ARBA" id="ARBA00006739"/>
    </source>
</evidence>
<evidence type="ECO:0000313" key="7">
    <source>
        <dbReference type="Proteomes" id="UP000256970"/>
    </source>
</evidence>
<dbReference type="PANTHER" id="PTHR43179">
    <property type="entry name" value="RHAMNOSYLTRANSFERASE WBBL"/>
    <property type="match status" value="1"/>
</dbReference>
<dbReference type="GO" id="GO:0016757">
    <property type="term" value="F:glycosyltransferase activity"/>
    <property type="evidence" value="ECO:0007669"/>
    <property type="project" value="UniProtKB-KW"/>
</dbReference>
<dbReference type="Proteomes" id="UP000256970">
    <property type="component" value="Unassembled WGS sequence"/>
</dbReference>
<dbReference type="InterPro" id="IPR029044">
    <property type="entry name" value="Nucleotide-diphossugar_trans"/>
</dbReference>
<accession>A0A383VE35</accession>
<name>A0A383VE35_TETOB</name>
<dbReference type="EMBL" id="FNXT01000280">
    <property type="protein sequence ID" value="SZX63039.1"/>
    <property type="molecule type" value="Genomic_DNA"/>
</dbReference>
<dbReference type="SUPFAM" id="SSF53448">
    <property type="entry name" value="Nucleotide-diphospho-sugar transferases"/>
    <property type="match status" value="1"/>
</dbReference>
<dbReference type="Gene3D" id="3.90.550.10">
    <property type="entry name" value="Spore Coat Polysaccharide Biosynthesis Protein SpsA, Chain A"/>
    <property type="match status" value="1"/>
</dbReference>
<proteinExistence type="inferred from homology"/>
<feature type="region of interest" description="Disordered" evidence="4">
    <location>
        <begin position="118"/>
        <end position="164"/>
    </location>
</feature>
<keyword evidence="7" id="KW-1185">Reference proteome</keyword>
<dbReference type="STRING" id="3088.A0A383VE35"/>
<reference evidence="6 7" key="1">
    <citation type="submission" date="2016-10" db="EMBL/GenBank/DDBJ databases">
        <authorList>
            <person name="Cai Z."/>
        </authorList>
    </citation>
    <scope>NUCLEOTIDE SEQUENCE [LARGE SCALE GENOMIC DNA]</scope>
</reference>
<evidence type="ECO:0000256" key="2">
    <source>
        <dbReference type="ARBA" id="ARBA00022676"/>
    </source>
</evidence>
<keyword evidence="2" id="KW-0328">Glycosyltransferase</keyword>
<keyword evidence="3" id="KW-0808">Transferase</keyword>
<feature type="domain" description="Glycosyltransferase 2-like" evidence="5">
    <location>
        <begin position="280"/>
        <end position="364"/>
    </location>
</feature>
<protein>
    <recommendedName>
        <fullName evidence="5">Glycosyltransferase 2-like domain-containing protein</fullName>
    </recommendedName>
</protein>
<evidence type="ECO:0000256" key="3">
    <source>
        <dbReference type="ARBA" id="ARBA00022679"/>
    </source>
</evidence>
<dbReference type="PANTHER" id="PTHR43179:SF12">
    <property type="entry name" value="GALACTOFURANOSYLTRANSFERASE GLFT2"/>
    <property type="match status" value="1"/>
</dbReference>
<comment type="similarity">
    <text evidence="1">Belongs to the glycosyltransferase 2 family.</text>
</comment>
<gene>
    <name evidence="6" type="ORF">BQ4739_LOCUS3606</name>
</gene>
<evidence type="ECO:0000259" key="5">
    <source>
        <dbReference type="Pfam" id="PF00535"/>
    </source>
</evidence>
<dbReference type="AlphaFoldDB" id="A0A383VE35"/>